<dbReference type="InterPro" id="IPR018511">
    <property type="entry name" value="Hemolysin-typ_Ca-bd_CS"/>
</dbReference>
<dbReference type="PRINTS" id="PR00313">
    <property type="entry name" value="CABNDNGRPT"/>
</dbReference>
<evidence type="ECO:0000313" key="5">
    <source>
        <dbReference type="Proteomes" id="UP000664914"/>
    </source>
</evidence>
<dbReference type="PANTHER" id="PTHR38340:SF1">
    <property type="entry name" value="S-LAYER PROTEIN"/>
    <property type="match status" value="1"/>
</dbReference>
<dbReference type="GO" id="GO:0005509">
    <property type="term" value="F:calcium ion binding"/>
    <property type="evidence" value="ECO:0007669"/>
    <property type="project" value="InterPro"/>
</dbReference>
<dbReference type="PROSITE" id="PS00330">
    <property type="entry name" value="HEMOLYSIN_CALCIUM"/>
    <property type="match status" value="3"/>
</dbReference>
<dbReference type="Gene3D" id="2.150.10.10">
    <property type="entry name" value="Serralysin-like metalloprotease, C-terminal"/>
    <property type="match status" value="4"/>
</dbReference>
<proteinExistence type="predicted"/>
<dbReference type="AlphaFoldDB" id="A0A975D6X4"/>
<comment type="subcellular location">
    <subcellularLocation>
        <location evidence="1">Secreted</location>
    </subcellularLocation>
</comment>
<evidence type="ECO:0000256" key="1">
    <source>
        <dbReference type="ARBA" id="ARBA00004613"/>
    </source>
</evidence>
<evidence type="ECO:0000313" key="4">
    <source>
        <dbReference type="EMBL" id="QTH24047.1"/>
    </source>
</evidence>
<dbReference type="Pfam" id="PF00353">
    <property type="entry name" value="HemolysinCabind"/>
    <property type="match status" value="4"/>
</dbReference>
<reference evidence="4" key="2">
    <citation type="submission" date="2021-04" db="EMBL/GenBank/DDBJ databases">
        <title>Isolation and genomic analysis of the ibuprofen-degrading bacterium Sphingomonas strain MPO218.</title>
        <authorList>
            <person name="Aulestia M."/>
            <person name="Flores A."/>
            <person name="Mangas E.L."/>
            <person name="Perez-Pulido A.J."/>
            <person name="Santero E."/>
            <person name="Camacho E.M."/>
        </authorList>
    </citation>
    <scope>NUCLEOTIDE SEQUENCE</scope>
    <source>
        <strain evidence="4">MPO218</strain>
    </source>
</reference>
<reference evidence="4" key="1">
    <citation type="submission" date="2020-07" db="EMBL/GenBank/DDBJ databases">
        <authorList>
            <person name="Camacho E."/>
        </authorList>
    </citation>
    <scope>NUCLEOTIDE SEQUENCE</scope>
    <source>
        <strain evidence="4">MPO218</strain>
    </source>
</reference>
<dbReference type="SUPFAM" id="SSF51120">
    <property type="entry name" value="beta-Roll"/>
    <property type="match status" value="2"/>
</dbReference>
<organism evidence="4 5">
    <name type="scientific">Rhizorhabdus wittichii</name>
    <dbReference type="NCBI Taxonomy" id="160791"/>
    <lineage>
        <taxon>Bacteria</taxon>
        <taxon>Pseudomonadati</taxon>
        <taxon>Pseudomonadota</taxon>
        <taxon>Alphaproteobacteria</taxon>
        <taxon>Sphingomonadales</taxon>
        <taxon>Sphingomonadaceae</taxon>
        <taxon>Rhizorhabdus</taxon>
    </lineage>
</organism>
<dbReference type="InterPro" id="IPR011049">
    <property type="entry name" value="Serralysin-like_metalloprot_C"/>
</dbReference>
<sequence>MTTITVADGYAFVHPKLDLSLAFTADLTERLPTALQFALNATTQLRLTGAAIVYDRGGHPTDGLVTAIQATADGAPAFTLTDAHLDLGNVFAADPTARASAARVALFSGNDAVTGGSKDDYFNVLAGHDVVMGGAGFDTIYGGDGNDHLYGQSPNGGPDGSDYITGDDGSDYIQGNAGNDDLDGGRGSDRINGGAGDDYVFASEGNDTVNGNTGKDYIDGWTGNDVLRGGQGNDMLKGGAGYNVVMGDLGDDTLDAQTGTDTLTGGEGADLFIMRSFATPPADRSELSVITDFTHGEDRIKFSGIMGAEIETVLSGTADSYEAAIQQAKAMMAAHAGYNEIAAVQVGSDTYLFSTGMPSSDIPKDSVMALNTLATDFEIGDFVIR</sequence>
<dbReference type="PANTHER" id="PTHR38340">
    <property type="entry name" value="S-LAYER PROTEIN"/>
    <property type="match status" value="1"/>
</dbReference>
<evidence type="ECO:0000256" key="3">
    <source>
        <dbReference type="SAM" id="MobiDB-lite"/>
    </source>
</evidence>
<dbReference type="InterPro" id="IPR050557">
    <property type="entry name" value="RTX_toxin/Mannuronan_C5-epim"/>
</dbReference>
<dbReference type="Proteomes" id="UP000664914">
    <property type="component" value="Chromosome"/>
</dbReference>
<feature type="region of interest" description="Disordered" evidence="3">
    <location>
        <begin position="148"/>
        <end position="189"/>
    </location>
</feature>
<dbReference type="EMBL" id="CP059319">
    <property type="protein sequence ID" value="QTH24047.1"/>
    <property type="molecule type" value="Genomic_DNA"/>
</dbReference>
<name>A0A975D6X4_9SPHN</name>
<dbReference type="GO" id="GO:0005576">
    <property type="term" value="C:extracellular region"/>
    <property type="evidence" value="ECO:0007669"/>
    <property type="project" value="UniProtKB-SubCell"/>
</dbReference>
<evidence type="ECO:0000256" key="2">
    <source>
        <dbReference type="ARBA" id="ARBA00022525"/>
    </source>
</evidence>
<keyword evidence="2" id="KW-0964">Secreted</keyword>
<dbReference type="RefSeq" id="WP_208634147.1">
    <property type="nucleotide sequence ID" value="NZ_CP059319.1"/>
</dbReference>
<gene>
    <name evidence="4" type="ORF">HRJ34_11365</name>
</gene>
<protein>
    <submittedName>
        <fullName evidence="4">Calcium-binding protein</fullName>
    </submittedName>
</protein>
<accession>A0A975D6X4</accession>
<dbReference type="InterPro" id="IPR001343">
    <property type="entry name" value="Hemolysn_Ca-bd"/>
</dbReference>